<dbReference type="InterPro" id="IPR050463">
    <property type="entry name" value="Gfo/Idh/MocA_oxidrdct_glycsds"/>
</dbReference>
<dbReference type="InterPro" id="IPR036291">
    <property type="entry name" value="NAD(P)-bd_dom_sf"/>
</dbReference>
<evidence type="ECO:0000259" key="1">
    <source>
        <dbReference type="Pfam" id="PF01408"/>
    </source>
</evidence>
<dbReference type="InterPro" id="IPR006311">
    <property type="entry name" value="TAT_signal"/>
</dbReference>
<feature type="domain" description="Gfo/Idh/MocA-like oxidoreductase bacterial type C-terminal" evidence="2">
    <location>
        <begin position="185"/>
        <end position="297"/>
    </location>
</feature>
<dbReference type="InterPro" id="IPR000683">
    <property type="entry name" value="Gfo/Idh/MocA-like_OxRdtase_N"/>
</dbReference>
<dbReference type="AlphaFoldDB" id="A0A851GDS9"/>
<dbReference type="EMBL" id="JACBAZ010000002">
    <property type="protein sequence ID" value="NWK55319.1"/>
    <property type="molecule type" value="Genomic_DNA"/>
</dbReference>
<sequence length="452" mass="50363">MDRNVHRRKFLATMGLAAASGLTPSLGASANKNSKLRILQVGVGGIGGMDRNALVKHPKVEIAGLCDVNQRTLDKVAKGFPKAKTYNDCRVAYEKDMDDYDAVLVCTPDHTHAVMALHALAQDKHLYLQKPVVHQLDEVRMLRKAIAAKPGLATQMGNQRSEKAGRNQAIAIIRSGALGKVTSAWAWTGKVAKNTYFNGPWLEKYPDGQPVPSHIKWDLWKHCYTGDVPFNNILADKKWRTYWEFGGGQLTDWCCHLLDVIYLALDLEGPIAVQTDTPKPATAIGHSAYNQSRITYNKTAFTKGDHFIIHYNDNDIHPSNAETGIPLGSRFGTNRTIFVCENGTLVLGANGDLQIFQNGKRVKDFPMPKVAPRKHWNEWVDNCFGAKNELLGRLEIGTGVTEAGLLATKATRYPNRELVWDSKACRFKDDAPNKRLLKREYRDGFKPPAEFV</sequence>
<dbReference type="Gene3D" id="3.30.360.10">
    <property type="entry name" value="Dihydrodipicolinate Reductase, domain 2"/>
    <property type="match status" value="1"/>
</dbReference>
<reference evidence="3 4" key="1">
    <citation type="submission" date="2020-07" db="EMBL/GenBank/DDBJ databases">
        <title>Roseicoccus Jingziensis gen. nov., sp. nov., isolated from coastal seawater.</title>
        <authorList>
            <person name="Feng X."/>
        </authorList>
    </citation>
    <scope>NUCLEOTIDE SEQUENCE [LARGE SCALE GENOMIC DNA]</scope>
    <source>
        <strain evidence="3 4">N1E253</strain>
    </source>
</reference>
<evidence type="ECO:0000259" key="2">
    <source>
        <dbReference type="Pfam" id="PF19051"/>
    </source>
</evidence>
<comment type="caution">
    <text evidence="3">The sequence shown here is derived from an EMBL/GenBank/DDBJ whole genome shotgun (WGS) entry which is preliminary data.</text>
</comment>
<dbReference type="PANTHER" id="PTHR43818">
    <property type="entry name" value="BCDNA.GH03377"/>
    <property type="match status" value="1"/>
</dbReference>
<dbReference type="Gene3D" id="3.40.50.720">
    <property type="entry name" value="NAD(P)-binding Rossmann-like Domain"/>
    <property type="match status" value="1"/>
</dbReference>
<dbReference type="SUPFAM" id="SSF55347">
    <property type="entry name" value="Glyceraldehyde-3-phosphate dehydrogenase-like, C-terminal domain"/>
    <property type="match status" value="1"/>
</dbReference>
<dbReference type="PANTHER" id="PTHR43818:SF10">
    <property type="entry name" value="NADH-DEPENDENT DEHYDROGENASE-RELATED"/>
    <property type="match status" value="1"/>
</dbReference>
<gene>
    <name evidence="3" type="ORF">HW115_06835</name>
</gene>
<evidence type="ECO:0000313" key="3">
    <source>
        <dbReference type="EMBL" id="NWK55319.1"/>
    </source>
</evidence>
<keyword evidence="4" id="KW-1185">Reference proteome</keyword>
<dbReference type="Pfam" id="PF19051">
    <property type="entry name" value="GFO_IDH_MocA_C2"/>
    <property type="match status" value="1"/>
</dbReference>
<organism evidence="3 4">
    <name type="scientific">Oceaniferula marina</name>
    <dbReference type="NCBI Taxonomy" id="2748318"/>
    <lineage>
        <taxon>Bacteria</taxon>
        <taxon>Pseudomonadati</taxon>
        <taxon>Verrucomicrobiota</taxon>
        <taxon>Verrucomicrobiia</taxon>
        <taxon>Verrucomicrobiales</taxon>
        <taxon>Verrucomicrobiaceae</taxon>
        <taxon>Oceaniferula</taxon>
    </lineage>
</organism>
<feature type="domain" description="Gfo/Idh/MocA-like oxidoreductase N-terminal" evidence="1">
    <location>
        <begin position="37"/>
        <end position="148"/>
    </location>
</feature>
<dbReference type="SUPFAM" id="SSF51735">
    <property type="entry name" value="NAD(P)-binding Rossmann-fold domains"/>
    <property type="match status" value="1"/>
</dbReference>
<name>A0A851GDS9_9BACT</name>
<dbReference type="Proteomes" id="UP000557872">
    <property type="component" value="Unassembled WGS sequence"/>
</dbReference>
<evidence type="ECO:0000313" key="4">
    <source>
        <dbReference type="Proteomes" id="UP000557872"/>
    </source>
</evidence>
<proteinExistence type="predicted"/>
<dbReference type="Pfam" id="PF01408">
    <property type="entry name" value="GFO_IDH_MocA"/>
    <property type="match status" value="1"/>
</dbReference>
<accession>A0A851GDS9</accession>
<protein>
    <submittedName>
        <fullName evidence="3">Gfo/Idh/MocA family oxidoreductase</fullName>
    </submittedName>
</protein>
<dbReference type="GO" id="GO:0000166">
    <property type="term" value="F:nucleotide binding"/>
    <property type="evidence" value="ECO:0007669"/>
    <property type="project" value="InterPro"/>
</dbReference>
<dbReference type="RefSeq" id="WP_178931839.1">
    <property type="nucleotide sequence ID" value="NZ_JACBAZ010000002.1"/>
</dbReference>
<dbReference type="PROSITE" id="PS51318">
    <property type="entry name" value="TAT"/>
    <property type="match status" value="1"/>
</dbReference>
<dbReference type="InterPro" id="IPR043906">
    <property type="entry name" value="Gfo/Idh/MocA_OxRdtase_bact_C"/>
</dbReference>